<gene>
    <name evidence="8" type="ORF">CGOC_LOCUS2161</name>
</gene>
<reference evidence="8 9" key="1">
    <citation type="submission" date="2018-11" db="EMBL/GenBank/DDBJ databases">
        <authorList>
            <consortium name="Pathogen Informatics"/>
        </authorList>
    </citation>
    <scope>NUCLEOTIDE SEQUENCE [LARGE SCALE GENOMIC DNA]</scope>
</reference>
<dbReference type="EC" id="3.4.16.-" evidence="7"/>
<evidence type="ECO:0000256" key="6">
    <source>
        <dbReference type="ARBA" id="ARBA00023180"/>
    </source>
</evidence>
<evidence type="ECO:0000256" key="7">
    <source>
        <dbReference type="RuleBase" id="RU361156"/>
    </source>
</evidence>
<dbReference type="EMBL" id="UYRV01004667">
    <property type="protein sequence ID" value="VDK51771.1"/>
    <property type="molecule type" value="Genomic_DNA"/>
</dbReference>
<dbReference type="Proteomes" id="UP000271889">
    <property type="component" value="Unassembled WGS sequence"/>
</dbReference>
<accession>A0A3P6SB92</accession>
<dbReference type="Pfam" id="PF00450">
    <property type="entry name" value="Peptidase_S10"/>
    <property type="match status" value="1"/>
</dbReference>
<evidence type="ECO:0000256" key="5">
    <source>
        <dbReference type="ARBA" id="ARBA00022801"/>
    </source>
</evidence>
<keyword evidence="2 7" id="KW-0121">Carboxypeptidase</keyword>
<dbReference type="InterPro" id="IPR018202">
    <property type="entry name" value="Ser_caboxypep_ser_AS"/>
</dbReference>
<organism evidence="8 9">
    <name type="scientific">Cylicostephanus goldi</name>
    <name type="common">Nematode worm</name>
    <dbReference type="NCBI Taxonomy" id="71465"/>
    <lineage>
        <taxon>Eukaryota</taxon>
        <taxon>Metazoa</taxon>
        <taxon>Ecdysozoa</taxon>
        <taxon>Nematoda</taxon>
        <taxon>Chromadorea</taxon>
        <taxon>Rhabditida</taxon>
        <taxon>Rhabditina</taxon>
        <taxon>Rhabditomorpha</taxon>
        <taxon>Strongyloidea</taxon>
        <taxon>Strongylidae</taxon>
        <taxon>Cylicostephanus</taxon>
    </lineage>
</organism>
<dbReference type="PROSITE" id="PS00131">
    <property type="entry name" value="CARBOXYPEPT_SER_SER"/>
    <property type="match status" value="1"/>
</dbReference>
<dbReference type="GO" id="GO:0006508">
    <property type="term" value="P:proteolysis"/>
    <property type="evidence" value="ECO:0007669"/>
    <property type="project" value="UniProtKB-KW"/>
</dbReference>
<keyword evidence="5 7" id="KW-0378">Hydrolase</keyword>
<dbReference type="AlphaFoldDB" id="A0A3P6SB92"/>
<protein>
    <recommendedName>
        <fullName evidence="7">Carboxypeptidase</fullName>
        <ecNumber evidence="7">3.4.16.-</ecNumber>
    </recommendedName>
</protein>
<dbReference type="InterPro" id="IPR001563">
    <property type="entry name" value="Peptidase_S10"/>
</dbReference>
<name>A0A3P6SB92_CYLGO</name>
<keyword evidence="3 7" id="KW-0645">Protease</keyword>
<evidence type="ECO:0000256" key="1">
    <source>
        <dbReference type="ARBA" id="ARBA00009431"/>
    </source>
</evidence>
<dbReference type="GO" id="GO:0004185">
    <property type="term" value="F:serine-type carboxypeptidase activity"/>
    <property type="evidence" value="ECO:0007669"/>
    <property type="project" value="UniProtKB-UniRule"/>
</dbReference>
<dbReference type="OrthoDB" id="735686at2759"/>
<proteinExistence type="inferred from homology"/>
<keyword evidence="4" id="KW-0732">Signal</keyword>
<dbReference type="Gene3D" id="3.40.50.1820">
    <property type="entry name" value="alpha/beta hydrolase"/>
    <property type="match status" value="1"/>
</dbReference>
<sequence>MRTIPADKKIVVKFCLGLFEELGPFKINDYGANVYANEYSWNLFANVLFVESPSGVGFSFNTNGNVSTNDDDVAQHNYNAFMNFLEKFPEYRGRTTFITGESYAGVYLPTLAIKMLGDSTNFPNFKGMAIGNGALDFFHNYDTMVPLYYYHGLVRDELYRNFSSTCCKNNIESCDIITAYDNPVCKPLVLEKV</sequence>
<evidence type="ECO:0000313" key="9">
    <source>
        <dbReference type="Proteomes" id="UP000271889"/>
    </source>
</evidence>
<dbReference type="PANTHER" id="PTHR11802:SF113">
    <property type="entry name" value="SERINE CARBOXYPEPTIDASE CTSA-4.1"/>
    <property type="match status" value="1"/>
</dbReference>
<evidence type="ECO:0000256" key="3">
    <source>
        <dbReference type="ARBA" id="ARBA00022670"/>
    </source>
</evidence>
<keyword evidence="9" id="KW-1185">Reference proteome</keyword>
<keyword evidence="6" id="KW-0325">Glycoprotein</keyword>
<dbReference type="PANTHER" id="PTHR11802">
    <property type="entry name" value="SERINE PROTEASE FAMILY S10 SERINE CARBOXYPEPTIDASE"/>
    <property type="match status" value="1"/>
</dbReference>
<evidence type="ECO:0000256" key="4">
    <source>
        <dbReference type="ARBA" id="ARBA00022729"/>
    </source>
</evidence>
<evidence type="ECO:0000313" key="8">
    <source>
        <dbReference type="EMBL" id="VDK51771.1"/>
    </source>
</evidence>
<dbReference type="PRINTS" id="PR00724">
    <property type="entry name" value="CRBOXYPTASEC"/>
</dbReference>
<dbReference type="InterPro" id="IPR029058">
    <property type="entry name" value="AB_hydrolase_fold"/>
</dbReference>
<comment type="similarity">
    <text evidence="1 7">Belongs to the peptidase S10 family.</text>
</comment>
<dbReference type="SUPFAM" id="SSF53474">
    <property type="entry name" value="alpha/beta-Hydrolases"/>
    <property type="match status" value="1"/>
</dbReference>
<evidence type="ECO:0000256" key="2">
    <source>
        <dbReference type="ARBA" id="ARBA00022645"/>
    </source>
</evidence>